<dbReference type="EMBL" id="BKCP01004960">
    <property type="protein sequence ID" value="GER35173.1"/>
    <property type="molecule type" value="Genomic_DNA"/>
</dbReference>
<dbReference type="Proteomes" id="UP000325081">
    <property type="component" value="Unassembled WGS sequence"/>
</dbReference>
<sequence>MRVRLIFMTRVRPHLFLMSRHCPNFVCKFYGDASGMYAQGNDGVADELTRCNFCGKKTHTSCSVEVHDLPMSSHDGSFRGLKCHELYGHQQNLGVKHELEDGFSWSFIQQIDVSDNTHRIPKKDKLQQTIYFGSLNCGDEFALDSRTNHFREGKNDGDEIALAFLDKHGAEAGILTTKLNELTWKWEKVLFSSWPGAAVKWARGQ</sequence>
<dbReference type="OrthoDB" id="429143at2759"/>
<dbReference type="AlphaFoldDB" id="A0A5A7PQM2"/>
<evidence type="ECO:0000313" key="2">
    <source>
        <dbReference type="Proteomes" id="UP000325081"/>
    </source>
</evidence>
<organism evidence="1 2">
    <name type="scientific">Striga asiatica</name>
    <name type="common">Asiatic witchweed</name>
    <name type="synonym">Buchnera asiatica</name>
    <dbReference type="NCBI Taxonomy" id="4170"/>
    <lineage>
        <taxon>Eukaryota</taxon>
        <taxon>Viridiplantae</taxon>
        <taxon>Streptophyta</taxon>
        <taxon>Embryophyta</taxon>
        <taxon>Tracheophyta</taxon>
        <taxon>Spermatophyta</taxon>
        <taxon>Magnoliopsida</taxon>
        <taxon>eudicotyledons</taxon>
        <taxon>Gunneridae</taxon>
        <taxon>Pentapetalae</taxon>
        <taxon>asterids</taxon>
        <taxon>lamiids</taxon>
        <taxon>Lamiales</taxon>
        <taxon>Orobanchaceae</taxon>
        <taxon>Buchnereae</taxon>
        <taxon>Striga</taxon>
    </lineage>
</organism>
<keyword evidence="1" id="KW-0012">Acyltransferase</keyword>
<comment type="caution">
    <text evidence="1">The sequence shown here is derived from an EMBL/GenBank/DDBJ whole genome shotgun (WGS) entry which is preliminary data.</text>
</comment>
<accession>A0A5A7PQM2</accession>
<evidence type="ECO:0000313" key="1">
    <source>
        <dbReference type="EMBL" id="GER35173.1"/>
    </source>
</evidence>
<gene>
    <name evidence="1" type="ORF">STAS_11430</name>
</gene>
<keyword evidence="2" id="KW-1185">Reference proteome</keyword>
<reference evidence="2" key="1">
    <citation type="journal article" date="2019" name="Curr. Biol.">
        <title>Genome Sequence of Striga asiatica Provides Insight into the Evolution of Plant Parasitism.</title>
        <authorList>
            <person name="Yoshida S."/>
            <person name="Kim S."/>
            <person name="Wafula E.K."/>
            <person name="Tanskanen J."/>
            <person name="Kim Y.M."/>
            <person name="Honaas L."/>
            <person name="Yang Z."/>
            <person name="Spallek T."/>
            <person name="Conn C.E."/>
            <person name="Ichihashi Y."/>
            <person name="Cheong K."/>
            <person name="Cui S."/>
            <person name="Der J.P."/>
            <person name="Gundlach H."/>
            <person name="Jiao Y."/>
            <person name="Hori C."/>
            <person name="Ishida J.K."/>
            <person name="Kasahara H."/>
            <person name="Kiba T."/>
            <person name="Kim M.S."/>
            <person name="Koo N."/>
            <person name="Laohavisit A."/>
            <person name="Lee Y.H."/>
            <person name="Lumba S."/>
            <person name="McCourt P."/>
            <person name="Mortimer J.C."/>
            <person name="Mutuku J.M."/>
            <person name="Nomura T."/>
            <person name="Sasaki-Sekimoto Y."/>
            <person name="Seto Y."/>
            <person name="Wang Y."/>
            <person name="Wakatake T."/>
            <person name="Sakakibara H."/>
            <person name="Demura T."/>
            <person name="Yamaguchi S."/>
            <person name="Yoneyama K."/>
            <person name="Manabe R.I."/>
            <person name="Nelson D.C."/>
            <person name="Schulman A.H."/>
            <person name="Timko M.P."/>
            <person name="dePamphilis C.W."/>
            <person name="Choi D."/>
            <person name="Shirasu K."/>
        </authorList>
    </citation>
    <scope>NUCLEOTIDE SEQUENCE [LARGE SCALE GENOMIC DNA]</scope>
    <source>
        <strain evidence="2">cv. UVA1</strain>
    </source>
</reference>
<proteinExistence type="predicted"/>
<keyword evidence="1" id="KW-0808">Transferase</keyword>
<dbReference type="GO" id="GO:0016746">
    <property type="term" value="F:acyltransferase activity"/>
    <property type="evidence" value="ECO:0007669"/>
    <property type="project" value="UniProtKB-KW"/>
</dbReference>
<protein>
    <submittedName>
        <fullName evidence="1">Acyl-CoA N-acyltransferase</fullName>
    </submittedName>
</protein>
<name>A0A5A7PQM2_STRAF</name>